<sequence>MIGTAIVAADGSYSVALSPVQANGGTLSVSQSDTAGNTSPTTTLASPDITAPAAPTAVVAGDGTSVTGVGEAGARVTVVNGDGSPIGSGVVDAEGNYAIPLSPAQANGGTLTVSQSDAAGNTSPNVAVTPPDITAPPAPTIAIDGTGTLVTGTGEAGATVTLTGPAGIVLGTALVDADGRYGVTLTPPLANGERIDAVQADAAGNASTGVSTFAPDFTAPAQPTA</sequence>
<feature type="region of interest" description="Disordered" evidence="1">
    <location>
        <begin position="114"/>
        <end position="136"/>
    </location>
</feature>
<protein>
    <recommendedName>
        <fullName evidence="2">Bacterial Ig domain-containing protein</fullName>
    </recommendedName>
</protein>
<dbReference type="NCBIfam" id="NF033510">
    <property type="entry name" value="Ca_tandemer"/>
    <property type="match status" value="3"/>
</dbReference>
<organism evidence="3 4">
    <name type="scientific">Alterirhizorhabdus solaris</name>
    <dbReference type="NCBI Taxonomy" id="2529389"/>
    <lineage>
        <taxon>Bacteria</taxon>
        <taxon>Pseudomonadati</taxon>
        <taxon>Pseudomonadota</taxon>
        <taxon>Alphaproteobacteria</taxon>
        <taxon>Sphingomonadales</taxon>
        <taxon>Rhizorhabdaceae</taxon>
        <taxon>Alterirhizorhabdus</taxon>
    </lineage>
</organism>
<gene>
    <name evidence="3" type="ORF">FOY91_10495</name>
</gene>
<proteinExistence type="predicted"/>
<name>A0A558R4E4_9SPHN</name>
<feature type="compositionally biased region" description="Polar residues" evidence="1">
    <location>
        <begin position="27"/>
        <end position="45"/>
    </location>
</feature>
<dbReference type="InterPro" id="IPR013783">
    <property type="entry name" value="Ig-like_fold"/>
</dbReference>
<dbReference type="Pfam" id="PF17936">
    <property type="entry name" value="Big_6"/>
    <property type="match status" value="3"/>
</dbReference>
<dbReference type="Gene3D" id="2.60.40.10">
    <property type="entry name" value="Immunoglobulins"/>
    <property type="match status" value="3"/>
</dbReference>
<accession>A0A558R4E4</accession>
<dbReference type="InterPro" id="IPR041498">
    <property type="entry name" value="Big_6"/>
</dbReference>
<keyword evidence="4" id="KW-1185">Reference proteome</keyword>
<feature type="domain" description="Bacterial Ig" evidence="2">
    <location>
        <begin position="1"/>
        <end position="48"/>
    </location>
</feature>
<feature type="domain" description="Bacterial Ig" evidence="2">
    <location>
        <begin position="135"/>
        <end position="216"/>
    </location>
</feature>
<evidence type="ECO:0000256" key="1">
    <source>
        <dbReference type="SAM" id="MobiDB-lite"/>
    </source>
</evidence>
<reference evidence="3 4" key="1">
    <citation type="submission" date="2019-07" db="EMBL/GenBank/DDBJ databases">
        <title>Sphingomonas solaris sp. nov., isolated from a solar panel from Boston, Massachusetts.</title>
        <authorList>
            <person name="Tanner K."/>
            <person name="Pascual J."/>
            <person name="Mancuso C."/>
            <person name="Pereto J."/>
            <person name="Khalil A."/>
            <person name="Vilanova C."/>
        </authorList>
    </citation>
    <scope>NUCLEOTIDE SEQUENCE [LARGE SCALE GENOMIC DNA]</scope>
    <source>
        <strain evidence="3 4">R4DWN</strain>
    </source>
</reference>
<feature type="non-terminal residue" evidence="3">
    <location>
        <position position="225"/>
    </location>
</feature>
<dbReference type="EMBL" id="VNIM01000036">
    <property type="protein sequence ID" value="TVV74260.1"/>
    <property type="molecule type" value="Genomic_DNA"/>
</dbReference>
<feature type="region of interest" description="Disordered" evidence="1">
    <location>
        <begin position="27"/>
        <end position="49"/>
    </location>
</feature>
<feature type="compositionally biased region" description="Polar residues" evidence="1">
    <location>
        <begin position="114"/>
        <end position="126"/>
    </location>
</feature>
<evidence type="ECO:0000259" key="2">
    <source>
        <dbReference type="Pfam" id="PF17936"/>
    </source>
</evidence>
<evidence type="ECO:0000313" key="3">
    <source>
        <dbReference type="EMBL" id="TVV74260.1"/>
    </source>
</evidence>
<dbReference type="OrthoDB" id="8481600at2"/>
<comment type="caution">
    <text evidence="3">The sequence shown here is derived from an EMBL/GenBank/DDBJ whole genome shotgun (WGS) entry which is preliminary data.</text>
</comment>
<feature type="domain" description="Bacterial Ig" evidence="2">
    <location>
        <begin position="51"/>
        <end position="132"/>
    </location>
</feature>
<dbReference type="AlphaFoldDB" id="A0A558R4E4"/>
<dbReference type="Proteomes" id="UP000318681">
    <property type="component" value="Unassembled WGS sequence"/>
</dbReference>
<evidence type="ECO:0000313" key="4">
    <source>
        <dbReference type="Proteomes" id="UP000318681"/>
    </source>
</evidence>